<sequence length="21" mass="2309">MYCGGQEIKAKNSRGLSYCIS</sequence>
<proteinExistence type="predicted"/>
<organism evidence="1">
    <name type="scientific">Arundo donax</name>
    <name type="common">Giant reed</name>
    <name type="synonym">Donax arundinaceus</name>
    <dbReference type="NCBI Taxonomy" id="35708"/>
    <lineage>
        <taxon>Eukaryota</taxon>
        <taxon>Viridiplantae</taxon>
        <taxon>Streptophyta</taxon>
        <taxon>Embryophyta</taxon>
        <taxon>Tracheophyta</taxon>
        <taxon>Spermatophyta</taxon>
        <taxon>Magnoliopsida</taxon>
        <taxon>Liliopsida</taxon>
        <taxon>Poales</taxon>
        <taxon>Poaceae</taxon>
        <taxon>PACMAD clade</taxon>
        <taxon>Arundinoideae</taxon>
        <taxon>Arundineae</taxon>
        <taxon>Arundo</taxon>
    </lineage>
</organism>
<dbReference type="AlphaFoldDB" id="A0A0A9HIS1"/>
<protein>
    <submittedName>
        <fullName evidence="1">Uncharacterized protein</fullName>
    </submittedName>
</protein>
<reference evidence="1" key="1">
    <citation type="submission" date="2014-09" db="EMBL/GenBank/DDBJ databases">
        <authorList>
            <person name="Magalhaes I.L.F."/>
            <person name="Oliveira U."/>
            <person name="Santos F.R."/>
            <person name="Vidigal T.H.D.A."/>
            <person name="Brescovit A.D."/>
            <person name="Santos A.J."/>
        </authorList>
    </citation>
    <scope>NUCLEOTIDE SEQUENCE</scope>
    <source>
        <tissue evidence="1">Shoot tissue taken approximately 20 cm above the soil surface</tissue>
    </source>
</reference>
<reference evidence="1" key="2">
    <citation type="journal article" date="2015" name="Data Brief">
        <title>Shoot transcriptome of the giant reed, Arundo donax.</title>
        <authorList>
            <person name="Barrero R.A."/>
            <person name="Guerrero F.D."/>
            <person name="Moolhuijzen P."/>
            <person name="Goolsby J.A."/>
            <person name="Tidwell J."/>
            <person name="Bellgard S.E."/>
            <person name="Bellgard M.I."/>
        </authorList>
    </citation>
    <scope>NUCLEOTIDE SEQUENCE</scope>
    <source>
        <tissue evidence="1">Shoot tissue taken approximately 20 cm above the soil surface</tissue>
    </source>
</reference>
<accession>A0A0A9HIS1</accession>
<name>A0A0A9HIS1_ARUDO</name>
<evidence type="ECO:0000313" key="1">
    <source>
        <dbReference type="EMBL" id="JAE35719.1"/>
    </source>
</evidence>
<dbReference type="EMBL" id="GBRH01162177">
    <property type="protein sequence ID" value="JAE35719.1"/>
    <property type="molecule type" value="Transcribed_RNA"/>
</dbReference>